<feature type="compositionally biased region" description="Polar residues" evidence="3">
    <location>
        <begin position="763"/>
        <end position="773"/>
    </location>
</feature>
<dbReference type="GO" id="GO:0007030">
    <property type="term" value="P:Golgi organization"/>
    <property type="evidence" value="ECO:0000318"/>
    <property type="project" value="GO_Central"/>
</dbReference>
<dbReference type="GeneID" id="118421485"/>
<evidence type="ECO:0000256" key="3">
    <source>
        <dbReference type="SAM" id="MobiDB-lite"/>
    </source>
</evidence>
<feature type="region of interest" description="Disordered" evidence="3">
    <location>
        <begin position="743"/>
        <end position="775"/>
    </location>
</feature>
<dbReference type="OrthoDB" id="5978643at2759"/>
<dbReference type="KEGG" id="bfo:118421485"/>
<feature type="coiled-coil region" evidence="2">
    <location>
        <begin position="785"/>
        <end position="883"/>
    </location>
</feature>
<evidence type="ECO:0000256" key="2">
    <source>
        <dbReference type="SAM" id="Coils"/>
    </source>
</evidence>
<dbReference type="Proteomes" id="UP000001554">
    <property type="component" value="Chromosome 8"/>
</dbReference>
<dbReference type="InterPro" id="IPR043976">
    <property type="entry name" value="GOLGA_cons_dom"/>
</dbReference>
<reference evidence="6" key="2">
    <citation type="submission" date="2025-08" db="UniProtKB">
        <authorList>
            <consortium name="RefSeq"/>
        </authorList>
    </citation>
    <scope>IDENTIFICATION</scope>
    <source>
        <strain evidence="6">S238N-H82</strain>
        <tissue evidence="6">Testes</tissue>
    </source>
</reference>
<feature type="region of interest" description="Disordered" evidence="3">
    <location>
        <begin position="681"/>
        <end position="700"/>
    </location>
</feature>
<feature type="region of interest" description="Disordered" evidence="3">
    <location>
        <begin position="953"/>
        <end position="1016"/>
    </location>
</feature>
<keyword evidence="1 2" id="KW-0175">Coiled coil</keyword>
<dbReference type="GO" id="GO:0000137">
    <property type="term" value="C:Golgi cis cisterna"/>
    <property type="evidence" value="ECO:0000318"/>
    <property type="project" value="GO_Central"/>
</dbReference>
<feature type="region of interest" description="Disordered" evidence="3">
    <location>
        <begin position="152"/>
        <end position="176"/>
    </location>
</feature>
<feature type="coiled-coil region" evidence="2">
    <location>
        <begin position="229"/>
        <end position="284"/>
    </location>
</feature>
<feature type="domain" description="Golgin subfamily A conserved" evidence="4">
    <location>
        <begin position="693"/>
        <end position="941"/>
    </location>
</feature>
<evidence type="ECO:0000313" key="5">
    <source>
        <dbReference type="Proteomes" id="UP000001554"/>
    </source>
</evidence>
<dbReference type="PANTHER" id="PTHR10881">
    <property type="entry name" value="GOLGIN SUBFAMILY A MEMBER-RELATED"/>
    <property type="match status" value="1"/>
</dbReference>
<organism evidence="5 6">
    <name type="scientific">Branchiostoma floridae</name>
    <name type="common">Florida lancelet</name>
    <name type="synonym">Amphioxus</name>
    <dbReference type="NCBI Taxonomy" id="7739"/>
    <lineage>
        <taxon>Eukaryota</taxon>
        <taxon>Metazoa</taxon>
        <taxon>Chordata</taxon>
        <taxon>Cephalochordata</taxon>
        <taxon>Leptocardii</taxon>
        <taxon>Amphioxiformes</taxon>
        <taxon>Branchiostomatidae</taxon>
        <taxon>Branchiostoma</taxon>
    </lineage>
</organism>
<feature type="region of interest" description="Disordered" evidence="3">
    <location>
        <begin position="46"/>
        <end position="94"/>
    </location>
</feature>
<reference evidence="5" key="1">
    <citation type="journal article" date="2020" name="Nat. Ecol. Evol.">
        <title>Deeply conserved synteny resolves early events in vertebrate evolution.</title>
        <authorList>
            <person name="Simakov O."/>
            <person name="Marletaz F."/>
            <person name="Yue J.X."/>
            <person name="O'Connell B."/>
            <person name="Jenkins J."/>
            <person name="Brandt A."/>
            <person name="Calef R."/>
            <person name="Tung C.H."/>
            <person name="Huang T.K."/>
            <person name="Schmutz J."/>
            <person name="Satoh N."/>
            <person name="Yu J.K."/>
            <person name="Putnam N.H."/>
            <person name="Green R.E."/>
            <person name="Rokhsar D.S."/>
        </authorList>
    </citation>
    <scope>NUCLEOTIDE SEQUENCE [LARGE SCALE GENOMIC DNA]</scope>
    <source>
        <strain evidence="5">S238N-H82</strain>
    </source>
</reference>
<feature type="compositionally biased region" description="Low complexity" evidence="3">
    <location>
        <begin position="152"/>
        <end position="167"/>
    </location>
</feature>
<dbReference type="AlphaFoldDB" id="A0A9J7LMX9"/>
<evidence type="ECO:0000256" key="1">
    <source>
        <dbReference type="ARBA" id="ARBA00023054"/>
    </source>
</evidence>
<keyword evidence="5" id="KW-1185">Reference proteome</keyword>
<feature type="compositionally biased region" description="Polar residues" evidence="3">
    <location>
        <begin position="954"/>
        <end position="963"/>
    </location>
</feature>
<dbReference type="PANTHER" id="PTHR10881:SF46">
    <property type="entry name" value="GOLGIN SUBFAMILY A MEMBER 2"/>
    <property type="match status" value="1"/>
</dbReference>
<feature type="coiled-coil region" evidence="2">
    <location>
        <begin position="435"/>
        <end position="501"/>
    </location>
</feature>
<accession>A0A9J7LMX9</accession>
<proteinExistence type="predicted"/>
<feature type="coiled-coil region" evidence="2">
    <location>
        <begin position="328"/>
        <end position="397"/>
    </location>
</feature>
<feature type="compositionally biased region" description="Polar residues" evidence="3">
    <location>
        <begin position="689"/>
        <end position="698"/>
    </location>
</feature>
<name>A0A9J7LMX9_BRAFL</name>
<dbReference type="RefSeq" id="XP_035684689.1">
    <property type="nucleotide sequence ID" value="XM_035828796.1"/>
</dbReference>
<feature type="compositionally biased region" description="Acidic residues" evidence="3">
    <location>
        <begin position="979"/>
        <end position="993"/>
    </location>
</feature>
<dbReference type="GO" id="GO:0032580">
    <property type="term" value="C:Golgi cisterna membrane"/>
    <property type="evidence" value="ECO:0000318"/>
    <property type="project" value="GO_Central"/>
</dbReference>
<dbReference type="Pfam" id="PF15070">
    <property type="entry name" value="GOLGA2L5"/>
    <property type="match status" value="1"/>
</dbReference>
<sequence>MVHAAFSAEHSALASCCNGLHKCVAQELQKRRWALPLSICTDLKQFQQRKTPSSSPAARNKKSDKNSRRQILTENHSPQPENGPLNDSPNIPATVPVSTEELQDHNISAANSVFDGPASIELPNDLNDIHDGIENNNKYQRVVRTSSVIEVTNTNNSNSGTPSNQSSPHRLTSSTESLRQISMQLNGLVSEVQRLTYPPELVRMVGSERPSLTNGEDAEIETLSNPGGVTELQTQNQELVTNIETSRQANQQLTIQLQELKSQNSRLQQELDQVRTNHQEQGQKEVVSLREQLQVHIQTIGILVAEKSELQTQLSHTHNAARQKSIEAEDYKSRLQASRQRLADLEREATSTANYSRQYEKANKQLEKEKDDLKMEVYKLNRAKDEMSQQNSELTERFQAKAQMCSTMEQEVGTLRGQLSMTELRVQQLSSHTDSQETQQHMGRLQEERADLERKVLQYTQAFQQLSAEREQLTQHYQDHSSHLQQQLQQLAHQVSSVTEERDGLLSRHQEMEYRIAQLEGAAVDETDGERENNSGTNDSGVTPEEEPVSTSLDMEQVAQERDQILQQYHEQVNDNAQLSRLVAEKEDRILELESALARLGEADIDRDQLLEDMQNDKATISRAMAQNKELKNQLGELQTGFIKVSNDKAELTEALQSERHATSELSRTVEEQEEELKSLREEVKSKEQQVSQLTSSGEDLMKQLMQQSQLADRMRHYEAQGQLTEMLQRELASAQETINTLSSQNTELKTQLDSRAVEENPDTSTENATTSDEQADLLDNSDVVSTLSAAIRQLEMERDSLMETFEDQRRTHHQLVEEMDKLREEQEQRALTDGYIPQEKHNHLQEAMDKLQERFSTVMRDKAELSDKVQELEHLNMQLSGETETIGEYITLYHYQRAALHQRAREKDEFITRLAIDREDMQNKLGQLQNLVMQMLTERGQSFTFPEELSFPAATSSTQSSPVHRPEQKTFGGSLEDSTLDGIEDYESDESSECSSYSEDHRITTGPNNEPVELPAQPQEIDTTARQIIDLIQEIKQPVSANFTSHVQNPHIPMCKCCTGNVLLV</sequence>
<dbReference type="OMA" id="AGRHFQG"/>
<protein>
    <submittedName>
        <fullName evidence="6">Golgin subfamily A member 2-like isoform X1</fullName>
    </submittedName>
</protein>
<gene>
    <name evidence="6" type="primary">LOC118421485</name>
</gene>
<feature type="compositionally biased region" description="Polar residues" evidence="3">
    <location>
        <begin position="69"/>
        <end position="91"/>
    </location>
</feature>
<evidence type="ECO:0000313" key="6">
    <source>
        <dbReference type="RefSeq" id="XP_035684689.1"/>
    </source>
</evidence>
<feature type="compositionally biased region" description="Polar residues" evidence="3">
    <location>
        <begin position="46"/>
        <end position="57"/>
    </location>
</feature>
<dbReference type="InterPro" id="IPR024858">
    <property type="entry name" value="GOLGA"/>
</dbReference>
<dbReference type="GO" id="GO:0005801">
    <property type="term" value="C:cis-Golgi network"/>
    <property type="evidence" value="ECO:0000318"/>
    <property type="project" value="GO_Central"/>
</dbReference>
<evidence type="ECO:0000259" key="4">
    <source>
        <dbReference type="Pfam" id="PF15070"/>
    </source>
</evidence>
<feature type="coiled-coil region" evidence="2">
    <location>
        <begin position="912"/>
        <end position="939"/>
    </location>
</feature>
<feature type="region of interest" description="Disordered" evidence="3">
    <location>
        <begin position="522"/>
        <end position="548"/>
    </location>
</feature>
<dbReference type="Gene3D" id="1.10.287.1490">
    <property type="match status" value="1"/>
</dbReference>